<reference evidence="3 4" key="1">
    <citation type="submission" date="2017-02" db="EMBL/GenBank/DDBJ databases">
        <authorList>
            <person name="Varghese N."/>
            <person name="Submissions S."/>
        </authorList>
    </citation>
    <scope>NUCLEOTIDE SEQUENCE [LARGE SCALE GENOMIC DNA]</scope>
    <source>
        <strain evidence="3 4">VKM Ac-1787</strain>
    </source>
</reference>
<dbReference type="PANTHER" id="PTHR46401">
    <property type="entry name" value="GLYCOSYLTRANSFERASE WBBK-RELATED"/>
    <property type="match status" value="1"/>
</dbReference>
<keyword evidence="4" id="KW-1185">Reference proteome</keyword>
<evidence type="ECO:0000313" key="4">
    <source>
        <dbReference type="Proteomes" id="UP000190827"/>
    </source>
</evidence>
<accession>A0ABY1LPD5</accession>
<dbReference type="Pfam" id="PF00534">
    <property type="entry name" value="Glycos_transf_1"/>
    <property type="match status" value="1"/>
</dbReference>
<dbReference type="CDD" id="cd03809">
    <property type="entry name" value="GT4_MtfB-like"/>
    <property type="match status" value="1"/>
</dbReference>
<dbReference type="SUPFAM" id="SSF53756">
    <property type="entry name" value="UDP-Glycosyltransferase/glycogen phosphorylase"/>
    <property type="match status" value="1"/>
</dbReference>
<dbReference type="EMBL" id="FUZO01000002">
    <property type="protein sequence ID" value="SKC70370.1"/>
    <property type="molecule type" value="Genomic_DNA"/>
</dbReference>
<gene>
    <name evidence="3" type="ORF">SAMN06295973_3142</name>
</gene>
<proteinExistence type="predicted"/>
<dbReference type="Gene3D" id="3.40.50.2000">
    <property type="entry name" value="Glycogen Phosphorylase B"/>
    <property type="match status" value="2"/>
</dbReference>
<comment type="caution">
    <text evidence="3">The sequence shown here is derived from an EMBL/GenBank/DDBJ whole genome shotgun (WGS) entry which is preliminary data.</text>
</comment>
<dbReference type="RefSeq" id="WP_079706826.1">
    <property type="nucleotide sequence ID" value="NZ_FUZO01000002.1"/>
</dbReference>
<protein>
    <submittedName>
        <fullName evidence="3">Glycosyltransferase involved in cell wall bisynthesis</fullName>
    </submittedName>
</protein>
<feature type="domain" description="Glycosyl transferase family 1" evidence="2">
    <location>
        <begin position="149"/>
        <end position="290"/>
    </location>
</feature>
<evidence type="ECO:0000313" key="3">
    <source>
        <dbReference type="EMBL" id="SKC70370.1"/>
    </source>
</evidence>
<keyword evidence="1" id="KW-0808">Transferase</keyword>
<name>A0ABY1LPD5_9MICO</name>
<dbReference type="Proteomes" id="UP000190827">
    <property type="component" value="Unassembled WGS sequence"/>
</dbReference>
<sequence>MILADTRWSGVHGIGRYASEVLPRLSVDWSPLEVGGKPSDPQDFLRVRRTPGGETIYSPGYNGFLARSPQVVTVHDLIHLHPTTNRRAVYLAHYSAVLRPIVRRNRLVLTVSETSKRAIEEWVDDDRVRVVNAGNGLSEAFHPGDSSAVDGSAPYFLYVGNLRAHKNVDVVFRALARVPEAKLVVVMNDREGARRRATELGVADRVEVRAGLTDPELADLYRGAVATVFPSLVEGFGLPAVESIACGTPVIFWEGCESIAEISSGQGFPVGDAHDDLAWAEAMLTPLADRPHATAPAATYSWDRTAEIVSNVLRER</sequence>
<dbReference type="InterPro" id="IPR001296">
    <property type="entry name" value="Glyco_trans_1"/>
</dbReference>
<evidence type="ECO:0000256" key="1">
    <source>
        <dbReference type="ARBA" id="ARBA00022679"/>
    </source>
</evidence>
<dbReference type="PANTHER" id="PTHR46401:SF2">
    <property type="entry name" value="GLYCOSYLTRANSFERASE WBBK-RELATED"/>
    <property type="match status" value="1"/>
</dbReference>
<evidence type="ECO:0000259" key="2">
    <source>
        <dbReference type="Pfam" id="PF00534"/>
    </source>
</evidence>
<organism evidence="3 4">
    <name type="scientific">Plantibacter cousiniae</name>
    <name type="common">nom. nud.</name>
    <dbReference type="NCBI Taxonomy" id="199709"/>
    <lineage>
        <taxon>Bacteria</taxon>
        <taxon>Bacillati</taxon>
        <taxon>Actinomycetota</taxon>
        <taxon>Actinomycetes</taxon>
        <taxon>Micrococcales</taxon>
        <taxon>Microbacteriaceae</taxon>
        <taxon>Plantibacter</taxon>
    </lineage>
</organism>